<evidence type="ECO:0000256" key="9">
    <source>
        <dbReference type="PROSITE-ProRule" id="PRU00103"/>
    </source>
</evidence>
<dbReference type="InterPro" id="IPR038718">
    <property type="entry name" value="SNF2-like_sf"/>
</dbReference>
<protein>
    <recommendedName>
        <fullName evidence="15">SNF2-related domain-containing protein</fullName>
    </recommendedName>
</protein>
<dbReference type="Gene3D" id="3.40.50.10810">
    <property type="entry name" value="Tandem AAA-ATPase domain"/>
    <property type="match status" value="1"/>
</dbReference>
<dbReference type="FunFam" id="3.40.50.300:FF:000428">
    <property type="entry name" value="TATA-binding protein-associated factor 172"/>
    <property type="match status" value="1"/>
</dbReference>
<dbReference type="GO" id="GO:0005524">
    <property type="term" value="F:ATP binding"/>
    <property type="evidence" value="ECO:0007669"/>
    <property type="project" value="UniProtKB-KW"/>
</dbReference>
<dbReference type="OrthoDB" id="10252227at2759"/>
<comment type="subcellular location">
    <subcellularLocation>
        <location evidence="1">Nucleus</location>
    </subcellularLocation>
</comment>
<evidence type="ECO:0000256" key="10">
    <source>
        <dbReference type="SAM" id="MobiDB-lite"/>
    </source>
</evidence>
<dbReference type="InterPro" id="IPR014001">
    <property type="entry name" value="Helicase_ATP-bd"/>
</dbReference>
<evidence type="ECO:0000256" key="5">
    <source>
        <dbReference type="ARBA" id="ARBA00022806"/>
    </source>
</evidence>
<dbReference type="CDD" id="cd18793">
    <property type="entry name" value="SF2_C_SNF"/>
    <property type="match status" value="1"/>
</dbReference>
<dbReference type="VEuPathDB" id="AmoebaDB:DICPUDRAFT_152429"/>
<evidence type="ECO:0000256" key="1">
    <source>
        <dbReference type="ARBA" id="ARBA00004123"/>
    </source>
</evidence>
<feature type="repeat" description="HEAT" evidence="9">
    <location>
        <begin position="480"/>
        <end position="518"/>
    </location>
</feature>
<gene>
    <name evidence="13" type="ORF">DICPUDRAFT_152429</name>
</gene>
<dbReference type="InterPro" id="IPR001650">
    <property type="entry name" value="Helicase_C-like"/>
</dbReference>
<proteinExistence type="predicted"/>
<feature type="domain" description="Helicase C-terminal" evidence="12">
    <location>
        <begin position="1718"/>
        <end position="1875"/>
    </location>
</feature>
<dbReference type="InterPro" id="IPR021133">
    <property type="entry name" value="HEAT_type_2"/>
</dbReference>
<dbReference type="InParanoid" id="F0ZLC1"/>
<feature type="compositionally biased region" description="Basic and acidic residues" evidence="10">
    <location>
        <begin position="228"/>
        <end position="241"/>
    </location>
</feature>
<evidence type="ECO:0000256" key="8">
    <source>
        <dbReference type="ARBA" id="ARBA00023242"/>
    </source>
</evidence>
<dbReference type="Pfam" id="PF00271">
    <property type="entry name" value="Helicase_C"/>
    <property type="match status" value="1"/>
</dbReference>
<dbReference type="PANTHER" id="PTHR36498">
    <property type="entry name" value="TATA-BINDING PROTEIN-ASSOCIATED FACTOR 172"/>
    <property type="match status" value="1"/>
</dbReference>
<feature type="compositionally biased region" description="Basic and acidic residues" evidence="10">
    <location>
        <begin position="265"/>
        <end position="282"/>
    </location>
</feature>
<dbReference type="SUPFAM" id="SSF48371">
    <property type="entry name" value="ARM repeat"/>
    <property type="match status" value="1"/>
</dbReference>
<sequence>MSRLDRLLTLLETGSSPSIRKAAAQQIGEIQKLYPYDLQALLDKVQVYLSSNVWDTRIAGGQAIEAISANVPLWDPIQRIKEKEEEEKERILNSLPQVKTEEGINQYNVKQESIVDSSNITTTTSTTTSSSLSNNNLATIEDEFDLQFKNFDIVKVINYGAPLLASGGKEFDEEEIDPNMDPKELILKQKKKLKKQLGLDELPVKLESLDSLVEDKDIVLNSKAVAKAKKEKEEKEKKEDISQVLDTTGMSARERNKAKRKARSAVKEKETVQPTKRFKEVKSSQPQNSNSAAPSSSSTKQHVTEQPQDAGKIVIESILDVEKAYNQDEWPFTSLYNDLVIDLFSPTWEIRHGSLVGLREICKKHGGGGGKTIHTPLDKMDYVNSKWLEDFSLRLLCVITLDRFADYTSDQLVAPVRETCSQTLGIVVRFMDQESVLKVLDILLCLQKNKLWEVRHGGMLGIKYVVAVRLDLIDVILPKILPALIDGLEDNDDDVRAVASETFHPISRFLVEKHIDKLPEILTILWDILLELDDLAVSTASVLNLLSNFYSYPEVLPPVNNSINNNNGINESSSNSSTPPLPHAQHSKLAHLVPRLYPFFRHNLYSVRLSSIKTIERLIVATPQDSKTHWLLSILPDLMRYIFQNIILEEKEEIVDLSLSTWQSLVKIFKPNVIRGACRSFFSQWVTLLSTPPNTLLDKSLLVDASKTKPMEVVTSRKTKKSIQQQQQQQQQQNIANSDYLTTRSKIIGSTALGLAVRMWPSEDFNEIQEMFHSMLTSVSGLHKHLAALILCEAFSAESWPNQPPTFQLSPISIQYINSHLSEELDVKTTSNYYMEATNIVQNKLLSDARVLSSSLLNVGFDFSGVELLNIISNPSAQIPYEHIMPYSIELVTNVYDFCVSYMTQAQQNPSVIQPVIDQLEARKKTVMVTIGFIEKIQTEYHTQVLAEMSSLLVVSNNIPNTVSPIVRSLMLSIRKDENSQYQLRSARSLSLFTQISVDRPRCPNPKIISSLFTILVDDRTETPLIPADSPSTSSIKTEKELLLNKQLDTNSESTTAQTNDEVRLAILARRGSVMFFNQLCKRFDNKLFESLPSLYETIFKGTMVKLYTELIQQQPQQHPQLFPPTTLFSNDDLQKVVDEIQLIRVLLPVMNPCYHNHMMELIGVIFEFVKYPKHQVQLMASKCIARFCQILTLPSMRFLIRNLLPLLGDSRSLTNRMGAIHTVSQIIRDMEMQILPYIVFFTIPILGCMSDQDPDQRRVATLCFAKLVKLMPLEKGIADPIGLDDDLVQKKQDERKFLEQLLDGSKVETYPLPIRINTELRKYQQDGVNWLAFLNKYKLHGILCDDMGLGKTLQTICIIAGDDYHRRVNYLEKGTPDFAPLPSLVVCPPSLVGHWFYEIKKFCSDASMKPMTYMGNPAERQAQRARFKDHNVLIMSYDIMRNDIDVLSEMHFNYCILDEGHIIKNAKTKLTQAAKRLQSNHRLILSGTPIQNNVLELWSLFDFLMPGFLGTEKLFNELYSKPILESKDPKCSQKDQEAGVLAMEALHRQVLPFLLRRLKEDVLADLPPKIIQDRYCNLSPLQIRLYDYFSKTQFKENIKSEVDDELAVDEDEETINTNEKKKKRGNSGNNGATHIFQALQYLRKLCGHPSFVLNPNHPQYNTIMKEFRMSPQDLLDIGHSPKLVSLKELLLECGIGVSSHQQLKSSTSSTSSIIKNEIANEISATTNQHRVLIFAQMKQMLDIVENELFKKHLPSITYLRMDGSTESMKRHTIVNQFNSDPTIDVLLLTTHVGGLGLNLTGADTVIFLEHDWNPMKDLQAMDRAHRIGQKKVVNVYRLITTGTLEEKIMGLQKFKLNIANTVINQDNSSLQTMSTNELLNLFDYSDEQKQSNAKSSSINDYTNESNISDTGEVSTGAGGNNGGKLKNILDSLGELWDESQYTEEFNLTNFMNQLN</sequence>
<dbReference type="InterPro" id="IPR000330">
    <property type="entry name" value="SNF2_N"/>
</dbReference>
<feature type="compositionally biased region" description="Polar residues" evidence="10">
    <location>
        <begin position="1892"/>
        <end position="1914"/>
    </location>
</feature>
<dbReference type="InterPro" id="IPR049730">
    <property type="entry name" value="SNF2/RAD54-like_C"/>
</dbReference>
<evidence type="ECO:0000313" key="13">
    <source>
        <dbReference type="EMBL" id="EGC35289.1"/>
    </source>
</evidence>
<feature type="region of interest" description="Disordered" evidence="10">
    <location>
        <begin position="227"/>
        <end position="307"/>
    </location>
</feature>
<dbReference type="SMART" id="SM00490">
    <property type="entry name" value="HELICc"/>
    <property type="match status" value="1"/>
</dbReference>
<dbReference type="InterPro" id="IPR016024">
    <property type="entry name" value="ARM-type_fold"/>
</dbReference>
<evidence type="ECO:0000313" key="14">
    <source>
        <dbReference type="Proteomes" id="UP000001064"/>
    </source>
</evidence>
<dbReference type="Pfam" id="PF12054">
    <property type="entry name" value="DUF3535"/>
    <property type="match status" value="1"/>
</dbReference>
<feature type="compositionally biased region" description="Low complexity" evidence="10">
    <location>
        <begin position="283"/>
        <end position="298"/>
    </location>
</feature>
<keyword evidence="6" id="KW-0067">ATP-binding</keyword>
<dbReference type="Gene3D" id="3.40.50.300">
    <property type="entry name" value="P-loop containing nucleotide triphosphate hydrolases"/>
    <property type="match status" value="1"/>
</dbReference>
<dbReference type="Proteomes" id="UP000001064">
    <property type="component" value="Unassembled WGS sequence"/>
</dbReference>
<evidence type="ECO:0000256" key="3">
    <source>
        <dbReference type="ARBA" id="ARBA00022741"/>
    </source>
</evidence>
<dbReference type="OMA" id="WYSDIAC"/>
<dbReference type="Pfam" id="PF12755">
    <property type="entry name" value="Vac14_Fab1_bd"/>
    <property type="match status" value="1"/>
</dbReference>
<dbReference type="STRING" id="5786.F0ZLC1"/>
<dbReference type="InterPro" id="IPR022707">
    <property type="entry name" value="Mot1_central_dom"/>
</dbReference>
<dbReference type="FunFam" id="3.40.50.10810:FF:000009">
    <property type="entry name" value="B-TFIID TATA-box-binding protein-associated factor 1"/>
    <property type="match status" value="1"/>
</dbReference>
<evidence type="ECO:0000256" key="2">
    <source>
        <dbReference type="ARBA" id="ARBA00022737"/>
    </source>
</evidence>
<dbReference type="Gene3D" id="1.25.10.10">
    <property type="entry name" value="Leucine-rich Repeat Variant"/>
    <property type="match status" value="3"/>
</dbReference>
<evidence type="ECO:0000259" key="11">
    <source>
        <dbReference type="PROSITE" id="PS51192"/>
    </source>
</evidence>
<dbReference type="SUPFAM" id="SSF52540">
    <property type="entry name" value="P-loop containing nucleoside triphosphate hydrolases"/>
    <property type="match status" value="2"/>
</dbReference>
<evidence type="ECO:0000256" key="4">
    <source>
        <dbReference type="ARBA" id="ARBA00022801"/>
    </source>
</evidence>
<dbReference type="GO" id="GO:0016887">
    <property type="term" value="F:ATP hydrolysis activity"/>
    <property type="evidence" value="ECO:0007669"/>
    <property type="project" value="InterPro"/>
</dbReference>
<dbReference type="FunCoup" id="F0ZLC1">
    <property type="interactions" value="752"/>
</dbReference>
<keyword evidence="4" id="KW-0378">Hydrolase</keyword>
<dbReference type="GO" id="GO:0017025">
    <property type="term" value="F:TBP-class protein binding"/>
    <property type="evidence" value="ECO:0007669"/>
    <property type="project" value="InterPro"/>
</dbReference>
<name>F0ZLC1_DICPU</name>
<dbReference type="eggNOG" id="KOG0392">
    <property type="taxonomic scope" value="Eukaryota"/>
</dbReference>
<keyword evidence="8" id="KW-0539">Nucleus</keyword>
<evidence type="ECO:0000259" key="12">
    <source>
        <dbReference type="PROSITE" id="PS51194"/>
    </source>
</evidence>
<dbReference type="RefSeq" id="XP_003288215.1">
    <property type="nucleotide sequence ID" value="XM_003288167.1"/>
</dbReference>
<keyword evidence="7" id="KW-0238">DNA-binding</keyword>
<feature type="domain" description="Helicase ATP-binding" evidence="11">
    <location>
        <begin position="1333"/>
        <end position="1508"/>
    </location>
</feature>
<dbReference type="GO" id="GO:0003677">
    <property type="term" value="F:DNA binding"/>
    <property type="evidence" value="ECO:0007669"/>
    <property type="project" value="UniProtKB-KW"/>
</dbReference>
<dbReference type="PROSITE" id="PS50077">
    <property type="entry name" value="HEAT_REPEAT"/>
    <property type="match status" value="1"/>
</dbReference>
<feature type="region of interest" description="Disordered" evidence="10">
    <location>
        <begin position="1892"/>
        <end position="1921"/>
    </location>
</feature>
<dbReference type="SMART" id="SM00487">
    <property type="entry name" value="DEXDc"/>
    <property type="match status" value="1"/>
</dbReference>
<keyword evidence="2" id="KW-0677">Repeat</keyword>
<dbReference type="InterPro" id="IPR027417">
    <property type="entry name" value="P-loop_NTPase"/>
</dbReference>
<keyword evidence="3" id="KW-0547">Nucleotide-binding</keyword>
<dbReference type="KEGG" id="dpp:DICPUDRAFT_152429"/>
<dbReference type="EMBL" id="GL871065">
    <property type="protein sequence ID" value="EGC35289.1"/>
    <property type="molecule type" value="Genomic_DNA"/>
</dbReference>
<dbReference type="GO" id="GO:0005634">
    <property type="term" value="C:nucleus"/>
    <property type="evidence" value="ECO:0007669"/>
    <property type="project" value="UniProtKB-SubCell"/>
</dbReference>
<keyword evidence="14" id="KW-1185">Reference proteome</keyword>
<dbReference type="GO" id="GO:0004386">
    <property type="term" value="F:helicase activity"/>
    <property type="evidence" value="ECO:0007669"/>
    <property type="project" value="UniProtKB-KW"/>
</dbReference>
<dbReference type="CDD" id="cd17999">
    <property type="entry name" value="DEXHc_Mot1"/>
    <property type="match status" value="1"/>
</dbReference>
<dbReference type="InterPro" id="IPR011989">
    <property type="entry name" value="ARM-like"/>
</dbReference>
<organism evidence="13 14">
    <name type="scientific">Dictyostelium purpureum</name>
    <name type="common">Slime mold</name>
    <dbReference type="NCBI Taxonomy" id="5786"/>
    <lineage>
        <taxon>Eukaryota</taxon>
        <taxon>Amoebozoa</taxon>
        <taxon>Evosea</taxon>
        <taxon>Eumycetozoa</taxon>
        <taxon>Dictyostelia</taxon>
        <taxon>Dictyosteliales</taxon>
        <taxon>Dictyosteliaceae</taxon>
        <taxon>Dictyostelium</taxon>
    </lineage>
</organism>
<evidence type="ECO:0000256" key="7">
    <source>
        <dbReference type="ARBA" id="ARBA00023125"/>
    </source>
</evidence>
<feature type="region of interest" description="Disordered" evidence="10">
    <location>
        <begin position="1610"/>
        <end position="1630"/>
    </location>
</feature>
<evidence type="ECO:0008006" key="15">
    <source>
        <dbReference type="Google" id="ProtNLM"/>
    </source>
</evidence>
<dbReference type="PROSITE" id="PS51194">
    <property type="entry name" value="HELICASE_CTER"/>
    <property type="match status" value="1"/>
</dbReference>
<accession>F0ZLC1</accession>
<dbReference type="InterPro" id="IPR044078">
    <property type="entry name" value="Mot1_ATP-bd"/>
</dbReference>
<dbReference type="InterPro" id="IPR044972">
    <property type="entry name" value="Mot1"/>
</dbReference>
<dbReference type="PROSITE" id="PS51192">
    <property type="entry name" value="HELICASE_ATP_BIND_1"/>
    <property type="match status" value="1"/>
</dbReference>
<dbReference type="PANTHER" id="PTHR36498:SF1">
    <property type="entry name" value="TATA-BINDING PROTEIN-ASSOCIATED FACTOR 172"/>
    <property type="match status" value="1"/>
</dbReference>
<reference evidence="14" key="1">
    <citation type="journal article" date="2011" name="Genome Biol.">
        <title>Comparative genomics of the social amoebae Dictyostelium discoideum and Dictyostelium purpureum.</title>
        <authorList>
            <consortium name="US DOE Joint Genome Institute (JGI-PGF)"/>
            <person name="Sucgang R."/>
            <person name="Kuo A."/>
            <person name="Tian X."/>
            <person name="Salerno W."/>
            <person name="Parikh A."/>
            <person name="Feasley C.L."/>
            <person name="Dalin E."/>
            <person name="Tu H."/>
            <person name="Huang E."/>
            <person name="Barry K."/>
            <person name="Lindquist E."/>
            <person name="Shapiro H."/>
            <person name="Bruce D."/>
            <person name="Schmutz J."/>
            <person name="Salamov A."/>
            <person name="Fey P."/>
            <person name="Gaudet P."/>
            <person name="Anjard C."/>
            <person name="Babu M.M."/>
            <person name="Basu S."/>
            <person name="Bushmanova Y."/>
            <person name="van der Wel H."/>
            <person name="Katoh-Kurasawa M."/>
            <person name="Dinh C."/>
            <person name="Coutinho P.M."/>
            <person name="Saito T."/>
            <person name="Elias M."/>
            <person name="Schaap P."/>
            <person name="Kay R.R."/>
            <person name="Henrissat B."/>
            <person name="Eichinger L."/>
            <person name="Rivero F."/>
            <person name="Putnam N.H."/>
            <person name="West C.M."/>
            <person name="Loomis W.F."/>
            <person name="Chisholm R.L."/>
            <person name="Shaulsky G."/>
            <person name="Strassmann J.E."/>
            <person name="Queller D.C."/>
            <person name="Kuspa A."/>
            <person name="Grigoriev I.V."/>
        </authorList>
    </citation>
    <scope>NUCLEOTIDE SEQUENCE [LARGE SCALE GENOMIC DNA]</scope>
    <source>
        <strain evidence="14">QSDP1</strain>
    </source>
</reference>
<evidence type="ECO:0000256" key="6">
    <source>
        <dbReference type="ARBA" id="ARBA00022840"/>
    </source>
</evidence>
<dbReference type="FunFam" id="1.25.10.10:FF:000101">
    <property type="entry name" value="TATA-binding protein-associated factor 172 isoform X2"/>
    <property type="match status" value="1"/>
</dbReference>
<keyword evidence="5" id="KW-0347">Helicase</keyword>
<dbReference type="Pfam" id="PF00176">
    <property type="entry name" value="SNF2-rel_dom"/>
    <property type="match status" value="1"/>
</dbReference>
<dbReference type="GeneID" id="10501632"/>